<feature type="transmembrane region" description="Helical" evidence="6">
    <location>
        <begin position="427"/>
        <end position="448"/>
    </location>
</feature>
<organism evidence="8 9">
    <name type="scientific">Cordyceps militaris (strain CM01)</name>
    <name type="common">Caterpillar fungus</name>
    <dbReference type="NCBI Taxonomy" id="983644"/>
    <lineage>
        <taxon>Eukaryota</taxon>
        <taxon>Fungi</taxon>
        <taxon>Dikarya</taxon>
        <taxon>Ascomycota</taxon>
        <taxon>Pezizomycotina</taxon>
        <taxon>Sordariomycetes</taxon>
        <taxon>Hypocreomycetidae</taxon>
        <taxon>Hypocreales</taxon>
        <taxon>Cordycipitaceae</taxon>
        <taxon>Cordyceps</taxon>
    </lineage>
</organism>
<evidence type="ECO:0000256" key="6">
    <source>
        <dbReference type="SAM" id="Phobius"/>
    </source>
</evidence>
<keyword evidence="2 6" id="KW-0812">Transmembrane</keyword>
<dbReference type="AlphaFoldDB" id="G3JC74"/>
<evidence type="ECO:0000256" key="2">
    <source>
        <dbReference type="ARBA" id="ARBA00022692"/>
    </source>
</evidence>
<feature type="transmembrane region" description="Helical" evidence="6">
    <location>
        <begin position="610"/>
        <end position="632"/>
    </location>
</feature>
<dbReference type="GO" id="GO:0022857">
    <property type="term" value="F:transmembrane transporter activity"/>
    <property type="evidence" value="ECO:0007669"/>
    <property type="project" value="InterPro"/>
</dbReference>
<dbReference type="InterPro" id="IPR036259">
    <property type="entry name" value="MFS_trans_sf"/>
</dbReference>
<evidence type="ECO:0000256" key="3">
    <source>
        <dbReference type="ARBA" id="ARBA00022989"/>
    </source>
</evidence>
<dbReference type="KEGG" id="cmt:CCM_02860"/>
<dbReference type="InParanoid" id="G3JC74"/>
<dbReference type="SUPFAM" id="SSF103473">
    <property type="entry name" value="MFS general substrate transporter"/>
    <property type="match status" value="1"/>
</dbReference>
<dbReference type="Proteomes" id="UP000001610">
    <property type="component" value="Unassembled WGS sequence"/>
</dbReference>
<sequence>MNYASMQMVPFASPAPLVGSLRTDVSLANRRQPRQKKQKKPKRKDTRHVEADDVIAPVPLSARVSGAKRLYDDDEDEEDDDVSLYEFDKDAAIHHQQAAATAASPPGVEKMQHVTRSWTPTTVLIAWAGMMLLAIALSLDSLTVPSYQPYALSEFQSHAMLPVLGTLQSILNAAAKPVAAKIADAAGRAEALSVSLAVVVLGLVVHAAARNLGAMTAGQVFYATGQAGVVFVQQVLAADTTTLANRSLLGALLGAPPVFTAWVGGTVVEALVPAHWRWAIIVPVVSIPLLVSIWRLQITRPKVPDGSAMDGFIAKWAQADVPGLVLFVSGLVLLLLPMTLAVRFDSGWTSPHILAMLVAGTVSFTGFVLYEMHVARYPILPVRLARSRTVAAGCLTEALVFLSYYIWQPYFYSFLVVVHDLSPKAATNIQTSHVVSAAVVGLAAAFAVKYTGNCKWVVVAGTLVKLLGGGLMMRYSSAEATLAQIIIGQVIAGGGSGMISIVAQTAVQSVASHQGECEPSNKLGRLLTLCFQDVANVTMLYEAARAIGGAIGTAISGSIWTSVLLAKLQAHLPEASKSNAVDIQNSFTLAMSFAVGSPERVAINQSYTEVMYVLLVASIAFLAVSFLVSLAMEDVKLKEIDRDGAQSGVIGRINFGEWFKKRLAGK</sequence>
<feature type="transmembrane region" description="Helical" evidence="6">
    <location>
        <begin position="481"/>
        <end position="503"/>
    </location>
</feature>
<feature type="transmembrane region" description="Helical" evidence="6">
    <location>
        <begin position="455"/>
        <end position="475"/>
    </location>
</feature>
<dbReference type="InterPro" id="IPR020846">
    <property type="entry name" value="MFS_dom"/>
</dbReference>
<reference evidence="8 9" key="1">
    <citation type="journal article" date="2011" name="Genome Biol.">
        <title>Genome sequence of the insect pathogenic fungus Cordyceps militaris, a valued traditional Chinese medicine.</title>
        <authorList>
            <person name="Zheng P."/>
            <person name="Xia Y."/>
            <person name="Xiao G."/>
            <person name="Xiong C."/>
            <person name="Hu X."/>
            <person name="Zhang S."/>
            <person name="Zheng H."/>
            <person name="Huang Y."/>
            <person name="Zhou Y."/>
            <person name="Wang S."/>
            <person name="Zhao G.P."/>
            <person name="Liu X."/>
            <person name="St Leger R.J."/>
            <person name="Wang C."/>
        </authorList>
    </citation>
    <scope>NUCLEOTIDE SEQUENCE [LARGE SCALE GENOMIC DNA]</scope>
    <source>
        <strain evidence="8 9">CM01</strain>
    </source>
</reference>
<evidence type="ECO:0000313" key="9">
    <source>
        <dbReference type="Proteomes" id="UP000001610"/>
    </source>
</evidence>
<proteinExistence type="predicted"/>
<keyword evidence="3 6" id="KW-1133">Transmembrane helix</keyword>
<evidence type="ECO:0000256" key="1">
    <source>
        <dbReference type="ARBA" id="ARBA00004141"/>
    </source>
</evidence>
<evidence type="ECO:0000313" key="8">
    <source>
        <dbReference type="EMBL" id="EGX94589.1"/>
    </source>
</evidence>
<evidence type="ECO:0000259" key="7">
    <source>
        <dbReference type="PROSITE" id="PS50850"/>
    </source>
</evidence>
<dbReference type="PROSITE" id="PS50850">
    <property type="entry name" value="MFS"/>
    <property type="match status" value="1"/>
</dbReference>
<dbReference type="Pfam" id="PF07690">
    <property type="entry name" value="MFS_1"/>
    <property type="match status" value="1"/>
</dbReference>
<dbReference type="GeneID" id="18164887"/>
<dbReference type="PANTHER" id="PTHR23501">
    <property type="entry name" value="MAJOR FACILITATOR SUPERFAMILY"/>
    <property type="match status" value="1"/>
</dbReference>
<keyword evidence="4 6" id="KW-0472">Membrane</keyword>
<dbReference type="eggNOG" id="KOG0254">
    <property type="taxonomic scope" value="Eukaryota"/>
</dbReference>
<keyword evidence="9" id="KW-1185">Reference proteome</keyword>
<feature type="region of interest" description="Disordered" evidence="5">
    <location>
        <begin position="22"/>
        <end position="52"/>
    </location>
</feature>
<feature type="domain" description="Major facilitator superfamily (MFS) profile" evidence="7">
    <location>
        <begin position="122"/>
        <end position="635"/>
    </location>
</feature>
<feature type="transmembrane region" description="Helical" evidence="6">
    <location>
        <begin position="191"/>
        <end position="209"/>
    </location>
</feature>
<dbReference type="OMA" id="PWKGKGL"/>
<dbReference type="Gene3D" id="1.20.1250.20">
    <property type="entry name" value="MFS general substrate transporter like domains"/>
    <property type="match status" value="2"/>
</dbReference>
<dbReference type="OrthoDB" id="4088837at2759"/>
<feature type="transmembrane region" description="Helical" evidence="6">
    <location>
        <begin position="352"/>
        <end position="370"/>
    </location>
</feature>
<feature type="compositionally biased region" description="Basic residues" evidence="5">
    <location>
        <begin position="31"/>
        <end position="46"/>
    </location>
</feature>
<evidence type="ECO:0000256" key="5">
    <source>
        <dbReference type="SAM" id="MobiDB-lite"/>
    </source>
</evidence>
<gene>
    <name evidence="8" type="ORF">CCM_02860</name>
</gene>
<feature type="transmembrane region" description="Helical" evidence="6">
    <location>
        <begin position="390"/>
        <end position="407"/>
    </location>
</feature>
<dbReference type="RefSeq" id="XP_006668075.1">
    <property type="nucleotide sequence ID" value="XM_006668012.1"/>
</dbReference>
<comment type="subcellular location">
    <subcellularLocation>
        <location evidence="1">Membrane</location>
        <topology evidence="1">Multi-pass membrane protein</topology>
    </subcellularLocation>
</comment>
<dbReference type="VEuPathDB" id="FungiDB:CCM_02860"/>
<dbReference type="InterPro" id="IPR011701">
    <property type="entry name" value="MFS"/>
</dbReference>
<feature type="transmembrane region" description="Helical" evidence="6">
    <location>
        <begin position="319"/>
        <end position="340"/>
    </location>
</feature>
<name>G3JC74_CORMM</name>
<dbReference type="EMBL" id="JH126400">
    <property type="protein sequence ID" value="EGX94589.1"/>
    <property type="molecule type" value="Genomic_DNA"/>
</dbReference>
<dbReference type="GO" id="GO:0005886">
    <property type="term" value="C:plasma membrane"/>
    <property type="evidence" value="ECO:0007669"/>
    <property type="project" value="TreeGrafter"/>
</dbReference>
<evidence type="ECO:0000256" key="4">
    <source>
        <dbReference type="ARBA" id="ARBA00023136"/>
    </source>
</evidence>
<accession>G3JC74</accession>
<feature type="transmembrane region" description="Helical" evidence="6">
    <location>
        <begin position="118"/>
        <end position="139"/>
    </location>
</feature>
<feature type="transmembrane region" description="Helical" evidence="6">
    <location>
        <begin position="278"/>
        <end position="298"/>
    </location>
</feature>
<protein>
    <submittedName>
        <fullName evidence="8">Siderochrome-iron transporter MirC</fullName>
    </submittedName>
</protein>
<dbReference type="HOGENOM" id="CLU_012970_2_2_1"/>
<feature type="transmembrane region" description="Helical" evidence="6">
    <location>
        <begin position="248"/>
        <end position="272"/>
    </location>
</feature>
<dbReference type="PANTHER" id="PTHR23501:SF87">
    <property type="entry name" value="SIDEROPHORE IRON TRANSPORTER 2"/>
    <property type="match status" value="1"/>
</dbReference>